<keyword evidence="8" id="KW-1185">Reference proteome</keyword>
<dbReference type="InterPro" id="IPR036056">
    <property type="entry name" value="Fibrinogen-like_C"/>
</dbReference>
<evidence type="ECO:0000313" key="8">
    <source>
        <dbReference type="Proteomes" id="UP001591681"/>
    </source>
</evidence>
<sequence>MCAYICVCVCVCVWCVLISVCVCVCVCVCVLISVCVCVQVVLLLRVLLPFSLGIYICACVCVCVCVCVWCVQGLLLLLALLPLSLGSNMLLPLDCADIHSHDSTKPSGVHTIFPGGPISPLQVYCDMDTDGGGWTVFQKRMDGSVNFYRRWDHYKQGFGDLTGEYWLGLDNVVLLTMRKKNELRVDMEDWDGQKAYAHYASFSVDPEQLDYTLHLGTFAGGDAGDALKNHNGMKFSTYDKDQDTWEKNCASHFMGGFWYLNCHDANPNGLYIPDSGSPYSSVYVSWDTWKGTTYSLKMMTMKMRSLSRCGS</sequence>
<keyword evidence="5" id="KW-1133">Transmembrane helix</keyword>
<comment type="subcellular location">
    <subcellularLocation>
        <location evidence="1">Secreted</location>
    </subcellularLocation>
</comment>
<evidence type="ECO:0000256" key="2">
    <source>
        <dbReference type="ARBA" id="ARBA00022525"/>
    </source>
</evidence>
<keyword evidence="3" id="KW-1015">Disulfide bond</keyword>
<organism evidence="7 8">
    <name type="scientific">Coilia grayii</name>
    <name type="common">Gray's grenadier anchovy</name>
    <dbReference type="NCBI Taxonomy" id="363190"/>
    <lineage>
        <taxon>Eukaryota</taxon>
        <taxon>Metazoa</taxon>
        <taxon>Chordata</taxon>
        <taxon>Craniata</taxon>
        <taxon>Vertebrata</taxon>
        <taxon>Euteleostomi</taxon>
        <taxon>Actinopterygii</taxon>
        <taxon>Neopterygii</taxon>
        <taxon>Teleostei</taxon>
        <taxon>Clupei</taxon>
        <taxon>Clupeiformes</taxon>
        <taxon>Clupeoidei</taxon>
        <taxon>Engraulidae</taxon>
        <taxon>Coilinae</taxon>
        <taxon>Coilia</taxon>
    </lineage>
</organism>
<evidence type="ECO:0000256" key="4">
    <source>
        <dbReference type="ARBA" id="ARBA00023180"/>
    </source>
</evidence>
<feature type="domain" description="Fibrinogen C-terminal" evidence="6">
    <location>
        <begin position="86"/>
        <end position="307"/>
    </location>
</feature>
<dbReference type="Gene3D" id="3.90.215.10">
    <property type="entry name" value="Gamma Fibrinogen, chain A, domain 1"/>
    <property type="match status" value="1"/>
</dbReference>
<dbReference type="AlphaFoldDB" id="A0ABD1JGX4"/>
<dbReference type="PANTHER" id="PTHR47221:SF5">
    <property type="entry name" value="FIBRINOGEN C-TERMINAL DOMAIN-CONTAINING PROTEIN"/>
    <property type="match status" value="1"/>
</dbReference>
<dbReference type="SUPFAM" id="SSF56496">
    <property type="entry name" value="Fibrinogen C-terminal domain-like"/>
    <property type="match status" value="1"/>
</dbReference>
<evidence type="ECO:0000256" key="1">
    <source>
        <dbReference type="ARBA" id="ARBA00004613"/>
    </source>
</evidence>
<accession>A0ABD1JGX4</accession>
<dbReference type="NCBIfam" id="NF040941">
    <property type="entry name" value="GGGWT_bact"/>
    <property type="match status" value="1"/>
</dbReference>
<evidence type="ECO:0000313" key="7">
    <source>
        <dbReference type="EMBL" id="KAL2086398.1"/>
    </source>
</evidence>
<dbReference type="GO" id="GO:0005576">
    <property type="term" value="C:extracellular region"/>
    <property type="evidence" value="ECO:0007669"/>
    <property type="project" value="UniProtKB-SubCell"/>
</dbReference>
<dbReference type="PANTHER" id="PTHR47221">
    <property type="entry name" value="FIBRINOGEN ALPHA CHAIN"/>
    <property type="match status" value="1"/>
</dbReference>
<dbReference type="EMBL" id="JBHFQA010000015">
    <property type="protein sequence ID" value="KAL2086398.1"/>
    <property type="molecule type" value="Genomic_DNA"/>
</dbReference>
<keyword evidence="5" id="KW-0472">Membrane</keyword>
<dbReference type="Pfam" id="PF00147">
    <property type="entry name" value="Fibrinogen_C"/>
    <property type="match status" value="1"/>
</dbReference>
<feature type="transmembrane region" description="Helical" evidence="5">
    <location>
        <begin position="53"/>
        <end position="81"/>
    </location>
</feature>
<name>A0ABD1JGX4_9TELE</name>
<evidence type="ECO:0000256" key="5">
    <source>
        <dbReference type="SAM" id="Phobius"/>
    </source>
</evidence>
<comment type="caution">
    <text evidence="7">The sequence shown here is derived from an EMBL/GenBank/DDBJ whole genome shotgun (WGS) entry which is preliminary data.</text>
</comment>
<dbReference type="PROSITE" id="PS51406">
    <property type="entry name" value="FIBRINOGEN_C_2"/>
    <property type="match status" value="1"/>
</dbReference>
<dbReference type="SMART" id="SM00186">
    <property type="entry name" value="FBG"/>
    <property type="match status" value="1"/>
</dbReference>
<dbReference type="InterPro" id="IPR002181">
    <property type="entry name" value="Fibrinogen_a/b/g_C_dom"/>
</dbReference>
<dbReference type="Proteomes" id="UP001591681">
    <property type="component" value="Unassembled WGS sequence"/>
</dbReference>
<dbReference type="InterPro" id="IPR014716">
    <property type="entry name" value="Fibrinogen_a/b/g_C_1"/>
</dbReference>
<proteinExistence type="predicted"/>
<evidence type="ECO:0000259" key="6">
    <source>
        <dbReference type="PROSITE" id="PS51406"/>
    </source>
</evidence>
<gene>
    <name evidence="7" type="ORF">ACEWY4_017457</name>
</gene>
<dbReference type="CDD" id="cd00087">
    <property type="entry name" value="FReD"/>
    <property type="match status" value="1"/>
</dbReference>
<reference evidence="7 8" key="1">
    <citation type="submission" date="2024-09" db="EMBL/GenBank/DDBJ databases">
        <title>A chromosome-level genome assembly of Gray's grenadier anchovy, Coilia grayii.</title>
        <authorList>
            <person name="Fu Z."/>
        </authorList>
    </citation>
    <scope>NUCLEOTIDE SEQUENCE [LARGE SCALE GENOMIC DNA]</scope>
    <source>
        <strain evidence="7">G4</strain>
        <tissue evidence="7">Muscle</tissue>
    </source>
</reference>
<evidence type="ECO:0000256" key="3">
    <source>
        <dbReference type="ARBA" id="ARBA00023157"/>
    </source>
</evidence>
<keyword evidence="4" id="KW-0325">Glycoprotein</keyword>
<dbReference type="FunFam" id="3.90.215.10:FF:000001">
    <property type="entry name" value="Tenascin isoform 1"/>
    <property type="match status" value="1"/>
</dbReference>
<feature type="transmembrane region" description="Helical" evidence="5">
    <location>
        <begin position="12"/>
        <end position="41"/>
    </location>
</feature>
<keyword evidence="5" id="KW-0812">Transmembrane</keyword>
<protein>
    <recommendedName>
        <fullName evidence="6">Fibrinogen C-terminal domain-containing protein</fullName>
    </recommendedName>
</protein>
<dbReference type="InterPro" id="IPR037579">
    <property type="entry name" value="FIB_ANG-like"/>
</dbReference>
<keyword evidence="2" id="KW-0964">Secreted</keyword>